<dbReference type="RefSeq" id="WP_106373278.1">
    <property type="nucleotide sequence ID" value="NZ_PVTK01000001.1"/>
</dbReference>
<organism evidence="1 2">
    <name type="scientific">Vreelandella songnenensis</name>
    <dbReference type="NCBI Taxonomy" id="1176243"/>
    <lineage>
        <taxon>Bacteria</taxon>
        <taxon>Pseudomonadati</taxon>
        <taxon>Pseudomonadota</taxon>
        <taxon>Gammaproteobacteria</taxon>
        <taxon>Oceanospirillales</taxon>
        <taxon>Halomonadaceae</taxon>
        <taxon>Vreelandella</taxon>
    </lineage>
</organism>
<evidence type="ECO:0000313" key="1">
    <source>
        <dbReference type="EMBL" id="PRY66293.1"/>
    </source>
</evidence>
<dbReference type="Pfam" id="PF12686">
    <property type="entry name" value="DUF3800"/>
    <property type="match status" value="1"/>
</dbReference>
<dbReference type="OrthoDB" id="7528126at2"/>
<gene>
    <name evidence="1" type="ORF">B0H98_101271</name>
</gene>
<accession>A0A2T0V7Z6</accession>
<evidence type="ECO:0000313" key="2">
    <source>
        <dbReference type="Proteomes" id="UP000237647"/>
    </source>
</evidence>
<sequence length="373" mass="42448">MYFYIDESGHTGLNLFDESQPFLYYGVLRSKLNLDLLAEQDLKPLRKRLGVERLHAADLGNGRLVEIAQEINKIKKKYGLGFDLYRVAKADHALISFFDQVFDQGMNPAVPWNAYWTPLRYVLLIKVAYLFDEKTLKMAWDARISANDQKAQKLLIEVCETILERVSDIPDARSQEIITDGLSWVVSNVDAISYNVDTKKDALQISPNLVGFQSVMHGIASRLGKAKTKASKVIVDRQSQFNAAQEYIANFYHEARDVPWAIGPGLPEMNLTHMPTIPITCTAGTDSVGLELVDIYIWVFKRHMENKSLANELAPIINGQLHRGSYDEISINALMNRWGEWFQDLPEPSKGDLEKAKKMIHEQELARKQHVQN</sequence>
<proteinExistence type="predicted"/>
<dbReference type="Proteomes" id="UP000237647">
    <property type="component" value="Unassembled WGS sequence"/>
</dbReference>
<dbReference type="InterPro" id="IPR024524">
    <property type="entry name" value="DUF3800"/>
</dbReference>
<name>A0A2T0V7Z6_9GAMM</name>
<dbReference type="EMBL" id="PVTK01000001">
    <property type="protein sequence ID" value="PRY66293.1"/>
    <property type="molecule type" value="Genomic_DNA"/>
</dbReference>
<dbReference type="AlphaFoldDB" id="A0A2T0V7Z6"/>
<keyword evidence="2" id="KW-1185">Reference proteome</keyword>
<reference evidence="1 2" key="1">
    <citation type="submission" date="2018-03" db="EMBL/GenBank/DDBJ databases">
        <title>Genomic Encyclopedia of Type Strains, Phase III (KMG-III): the genomes of soil and plant-associated and newly described type strains.</title>
        <authorList>
            <person name="Whitman W."/>
        </authorList>
    </citation>
    <scope>NUCLEOTIDE SEQUENCE [LARGE SCALE GENOMIC DNA]</scope>
    <source>
        <strain evidence="1 2">CGMCC 1.12152</strain>
    </source>
</reference>
<comment type="caution">
    <text evidence="1">The sequence shown here is derived from an EMBL/GenBank/DDBJ whole genome shotgun (WGS) entry which is preliminary data.</text>
</comment>
<protein>
    <submittedName>
        <fullName evidence="1">Uncharacterized protein DUF3800</fullName>
    </submittedName>
</protein>